<dbReference type="SUPFAM" id="SSF52540">
    <property type="entry name" value="P-loop containing nucleoside triphosphate hydrolases"/>
    <property type="match status" value="1"/>
</dbReference>
<keyword evidence="5" id="KW-0029">Amino-acid transport</keyword>
<dbReference type="PANTHER" id="PTHR43820:SF5">
    <property type="entry name" value="HIGH-AFFINITY BRANCHED-CHAIN AMINO ACID TRANSPORT ATP-BINDING PROTEIN"/>
    <property type="match status" value="1"/>
</dbReference>
<dbReference type="CDD" id="cd03224">
    <property type="entry name" value="ABC_TM1139_LivF_branched"/>
    <property type="match status" value="1"/>
</dbReference>
<dbReference type="PANTHER" id="PTHR43820">
    <property type="entry name" value="HIGH-AFFINITY BRANCHED-CHAIN AMINO ACID TRANSPORT ATP-BINDING PROTEIN LIVF"/>
    <property type="match status" value="1"/>
</dbReference>
<feature type="domain" description="ABC transporter" evidence="6">
    <location>
        <begin position="2"/>
        <end position="230"/>
    </location>
</feature>
<keyword evidence="8" id="KW-1185">Reference proteome</keyword>
<proteinExistence type="inferred from homology"/>
<keyword evidence="2" id="KW-0813">Transport</keyword>
<dbReference type="AlphaFoldDB" id="A0A8J3BYT1"/>
<dbReference type="Gene3D" id="3.40.50.300">
    <property type="entry name" value="P-loop containing nucleotide triphosphate hydrolases"/>
    <property type="match status" value="1"/>
</dbReference>
<dbReference type="RefSeq" id="WP_189078835.1">
    <property type="nucleotide sequence ID" value="NZ_BMMX01000005.1"/>
</dbReference>
<evidence type="ECO:0000313" key="7">
    <source>
        <dbReference type="EMBL" id="GGK85721.1"/>
    </source>
</evidence>
<keyword evidence="4 7" id="KW-0067">ATP-binding</keyword>
<dbReference type="SMART" id="SM00382">
    <property type="entry name" value="AAA"/>
    <property type="match status" value="1"/>
</dbReference>
<evidence type="ECO:0000313" key="8">
    <source>
        <dbReference type="Proteomes" id="UP000656042"/>
    </source>
</evidence>
<evidence type="ECO:0000256" key="1">
    <source>
        <dbReference type="ARBA" id="ARBA00005417"/>
    </source>
</evidence>
<reference evidence="7" key="2">
    <citation type="submission" date="2020-09" db="EMBL/GenBank/DDBJ databases">
        <authorList>
            <person name="Sun Q."/>
            <person name="Zhou Y."/>
        </authorList>
    </citation>
    <scope>NUCLEOTIDE SEQUENCE</scope>
    <source>
        <strain evidence="7">CGMCC 4.7299</strain>
    </source>
</reference>
<dbReference type="InterPro" id="IPR052156">
    <property type="entry name" value="BCAA_Transport_ATP-bd_LivF"/>
</dbReference>
<name>A0A8J3BYT1_9ACTN</name>
<dbReference type="InterPro" id="IPR003593">
    <property type="entry name" value="AAA+_ATPase"/>
</dbReference>
<dbReference type="PROSITE" id="PS50893">
    <property type="entry name" value="ABC_TRANSPORTER_2"/>
    <property type="match status" value="1"/>
</dbReference>
<dbReference type="GO" id="GO:0015807">
    <property type="term" value="P:L-amino acid transport"/>
    <property type="evidence" value="ECO:0007669"/>
    <property type="project" value="TreeGrafter"/>
</dbReference>
<evidence type="ECO:0000256" key="4">
    <source>
        <dbReference type="ARBA" id="ARBA00022840"/>
    </source>
</evidence>
<dbReference type="InterPro" id="IPR003439">
    <property type="entry name" value="ABC_transporter-like_ATP-bd"/>
</dbReference>
<gene>
    <name evidence="7" type="ORF">GCM10012284_20020</name>
</gene>
<dbReference type="InterPro" id="IPR017780">
    <property type="entry name" value="ABC_transptr_urea_ATP-bd_UrtE"/>
</dbReference>
<evidence type="ECO:0000256" key="3">
    <source>
        <dbReference type="ARBA" id="ARBA00022741"/>
    </source>
</evidence>
<comment type="similarity">
    <text evidence="1">Belongs to the ABC transporter superfamily.</text>
</comment>
<organism evidence="7 8">
    <name type="scientific">Mangrovihabitans endophyticus</name>
    <dbReference type="NCBI Taxonomy" id="1751298"/>
    <lineage>
        <taxon>Bacteria</taxon>
        <taxon>Bacillati</taxon>
        <taxon>Actinomycetota</taxon>
        <taxon>Actinomycetes</taxon>
        <taxon>Micromonosporales</taxon>
        <taxon>Micromonosporaceae</taxon>
        <taxon>Mangrovihabitans</taxon>
    </lineage>
</organism>
<comment type="caution">
    <text evidence="7">The sequence shown here is derived from an EMBL/GenBank/DDBJ whole genome shotgun (WGS) entry which is preliminary data.</text>
</comment>
<dbReference type="GO" id="GO:0005524">
    <property type="term" value="F:ATP binding"/>
    <property type="evidence" value="ECO:0007669"/>
    <property type="project" value="UniProtKB-KW"/>
</dbReference>
<evidence type="ECO:0000259" key="6">
    <source>
        <dbReference type="PROSITE" id="PS50893"/>
    </source>
</evidence>
<dbReference type="NCBIfam" id="TIGR03410">
    <property type="entry name" value="urea_trans_UrtE"/>
    <property type="match status" value="1"/>
</dbReference>
<evidence type="ECO:0000256" key="5">
    <source>
        <dbReference type="ARBA" id="ARBA00022970"/>
    </source>
</evidence>
<dbReference type="Pfam" id="PF00005">
    <property type="entry name" value="ABC_tran"/>
    <property type="match status" value="1"/>
</dbReference>
<dbReference type="GO" id="GO:0016887">
    <property type="term" value="F:ATP hydrolysis activity"/>
    <property type="evidence" value="ECO:0007669"/>
    <property type="project" value="InterPro"/>
</dbReference>
<dbReference type="GO" id="GO:0015658">
    <property type="term" value="F:branched-chain amino acid transmembrane transporter activity"/>
    <property type="evidence" value="ECO:0007669"/>
    <property type="project" value="TreeGrafter"/>
</dbReference>
<reference evidence="7" key="1">
    <citation type="journal article" date="2014" name="Int. J. Syst. Evol. Microbiol.">
        <title>Complete genome sequence of Corynebacterium casei LMG S-19264T (=DSM 44701T), isolated from a smear-ripened cheese.</title>
        <authorList>
            <consortium name="US DOE Joint Genome Institute (JGI-PGF)"/>
            <person name="Walter F."/>
            <person name="Albersmeier A."/>
            <person name="Kalinowski J."/>
            <person name="Ruckert C."/>
        </authorList>
    </citation>
    <scope>NUCLEOTIDE SEQUENCE</scope>
    <source>
        <strain evidence="7">CGMCC 4.7299</strain>
    </source>
</reference>
<sequence>MLEVGGLHVSYGRAQVLFGVDLSAPSGSLVCLMGRNGVGKTTLLKAVTGVLAPRSGTVRFDGRDVTRMRTHERVRRGLGYVPQGHETFPQLTVAENLQVAREAAPGARRSATDDALDLFPALGALMKRRAGFLSGGQQQQLAIARALVTEPRMLLLDEPTEGIQPSIVQQIEEAIGRLHASGLTILLVEQYLDLALRLADRFVILDAGEVVRSGDAEQLRDESVRALLAV</sequence>
<protein>
    <submittedName>
        <fullName evidence="7">ABC transporter ATP-binding protein</fullName>
    </submittedName>
</protein>
<accession>A0A8J3BYT1</accession>
<evidence type="ECO:0000256" key="2">
    <source>
        <dbReference type="ARBA" id="ARBA00022448"/>
    </source>
</evidence>
<dbReference type="EMBL" id="BMMX01000005">
    <property type="protein sequence ID" value="GGK85721.1"/>
    <property type="molecule type" value="Genomic_DNA"/>
</dbReference>
<dbReference type="Proteomes" id="UP000656042">
    <property type="component" value="Unassembled WGS sequence"/>
</dbReference>
<keyword evidence="3" id="KW-0547">Nucleotide-binding</keyword>
<dbReference type="InterPro" id="IPR027417">
    <property type="entry name" value="P-loop_NTPase"/>
</dbReference>